<dbReference type="Gene3D" id="3.30.420.10">
    <property type="entry name" value="Ribonuclease H-like superfamily/Ribonuclease H"/>
    <property type="match status" value="1"/>
</dbReference>
<dbReference type="GO" id="GO:0003676">
    <property type="term" value="F:nucleic acid binding"/>
    <property type="evidence" value="ECO:0007669"/>
    <property type="project" value="InterPro"/>
</dbReference>
<dbReference type="SUPFAM" id="SSF53098">
    <property type="entry name" value="Ribonuclease H-like"/>
    <property type="match status" value="1"/>
</dbReference>
<dbReference type="EMBL" id="ML004053">
    <property type="protein sequence ID" value="RKP33309.1"/>
    <property type="molecule type" value="Genomic_DNA"/>
</dbReference>
<evidence type="ECO:0000313" key="2">
    <source>
        <dbReference type="Proteomes" id="UP000268162"/>
    </source>
</evidence>
<proteinExistence type="predicted"/>
<accession>A0A4V1J3U8</accession>
<organism evidence="1 2">
    <name type="scientific">Dimargaris cristalligena</name>
    <dbReference type="NCBI Taxonomy" id="215637"/>
    <lineage>
        <taxon>Eukaryota</taxon>
        <taxon>Fungi</taxon>
        <taxon>Fungi incertae sedis</taxon>
        <taxon>Zoopagomycota</taxon>
        <taxon>Kickxellomycotina</taxon>
        <taxon>Dimargaritomycetes</taxon>
        <taxon>Dimargaritales</taxon>
        <taxon>Dimargaritaceae</taxon>
        <taxon>Dimargaris</taxon>
    </lineage>
</organism>
<keyword evidence="2" id="KW-1185">Reference proteome</keyword>
<reference evidence="2" key="1">
    <citation type="journal article" date="2018" name="Nat. Microbiol.">
        <title>Leveraging single-cell genomics to expand the fungal tree of life.</title>
        <authorList>
            <person name="Ahrendt S.R."/>
            <person name="Quandt C.A."/>
            <person name="Ciobanu D."/>
            <person name="Clum A."/>
            <person name="Salamov A."/>
            <person name="Andreopoulos B."/>
            <person name="Cheng J.F."/>
            <person name="Woyke T."/>
            <person name="Pelin A."/>
            <person name="Henrissat B."/>
            <person name="Reynolds N.K."/>
            <person name="Benny G.L."/>
            <person name="Smith M.E."/>
            <person name="James T.Y."/>
            <person name="Grigoriev I.V."/>
        </authorList>
    </citation>
    <scope>NUCLEOTIDE SEQUENCE [LARGE SCALE GENOMIC DNA]</scope>
    <source>
        <strain evidence="2">RSA 468</strain>
    </source>
</reference>
<gene>
    <name evidence="1" type="ORF">BJ085DRAFT_31652</name>
</gene>
<protein>
    <recommendedName>
        <fullName evidence="3">Integrase catalytic domain-containing protein</fullName>
    </recommendedName>
</protein>
<dbReference type="Proteomes" id="UP000268162">
    <property type="component" value="Unassembled WGS sequence"/>
</dbReference>
<evidence type="ECO:0008006" key="3">
    <source>
        <dbReference type="Google" id="ProtNLM"/>
    </source>
</evidence>
<evidence type="ECO:0000313" key="1">
    <source>
        <dbReference type="EMBL" id="RKP33309.1"/>
    </source>
</evidence>
<dbReference type="InterPro" id="IPR012337">
    <property type="entry name" value="RNaseH-like_sf"/>
</dbReference>
<dbReference type="AlphaFoldDB" id="A0A4V1J3U8"/>
<sequence>MDLFSSWPEVQVLPDKSVPSVIDLFITNIICQFGCPTQILTDNGHEFDNNLIHGPSVTKDFEELHQEVIANQSKAQEHHLKHKVTSVPFTEAELPLADRFSHIFRHHVSHELIKRPPPPPAPPDPMSMTHILNDRPQTNFRLQISSEEM</sequence>
<dbReference type="InterPro" id="IPR036397">
    <property type="entry name" value="RNaseH_sf"/>
</dbReference>
<name>A0A4V1J3U8_9FUNG</name>